<dbReference type="Proteomes" id="UP000198535">
    <property type="component" value="Unassembled WGS sequence"/>
</dbReference>
<evidence type="ECO:0000256" key="1">
    <source>
        <dbReference type="SAM" id="Phobius"/>
    </source>
</evidence>
<feature type="transmembrane region" description="Helical" evidence="1">
    <location>
        <begin position="190"/>
        <end position="218"/>
    </location>
</feature>
<keyword evidence="1" id="KW-0472">Membrane</keyword>
<feature type="transmembrane region" description="Helical" evidence="1">
    <location>
        <begin position="41"/>
        <end position="58"/>
    </location>
</feature>
<reference evidence="3" key="1">
    <citation type="submission" date="2016-10" db="EMBL/GenBank/DDBJ databases">
        <authorList>
            <person name="Varghese N."/>
            <person name="Submissions S."/>
        </authorList>
    </citation>
    <scope>NUCLEOTIDE SEQUENCE [LARGE SCALE GENOMIC DNA]</scope>
    <source>
        <strain evidence="3">Mob M</strain>
    </source>
</reference>
<feature type="transmembrane region" description="Helical" evidence="1">
    <location>
        <begin position="238"/>
        <end position="255"/>
    </location>
</feature>
<accession>A0A1I4QRM7</accession>
<feature type="transmembrane region" description="Helical" evidence="1">
    <location>
        <begin position="139"/>
        <end position="154"/>
    </location>
</feature>
<dbReference type="EMBL" id="FOUJ01000002">
    <property type="protein sequence ID" value="SFM42722.1"/>
    <property type="molecule type" value="Genomic_DNA"/>
</dbReference>
<proteinExistence type="predicted"/>
<name>A0A1I4QRM7_9EURY</name>
<keyword evidence="3" id="KW-1185">Reference proteome</keyword>
<dbReference type="AlphaFoldDB" id="A0A1I4QRM7"/>
<protein>
    <submittedName>
        <fullName evidence="2">Uncharacterized protein</fullName>
    </submittedName>
</protein>
<organism evidence="2 3">
    <name type="scientific">Methanolobus profundi</name>
    <dbReference type="NCBI Taxonomy" id="487685"/>
    <lineage>
        <taxon>Archaea</taxon>
        <taxon>Methanobacteriati</taxon>
        <taxon>Methanobacteriota</taxon>
        <taxon>Stenosarchaea group</taxon>
        <taxon>Methanomicrobia</taxon>
        <taxon>Methanosarcinales</taxon>
        <taxon>Methanosarcinaceae</taxon>
        <taxon>Methanolobus</taxon>
    </lineage>
</organism>
<feature type="transmembrane region" description="Helical" evidence="1">
    <location>
        <begin position="160"/>
        <end position="178"/>
    </location>
</feature>
<keyword evidence="1" id="KW-1133">Transmembrane helix</keyword>
<sequence length="293" mass="33317">MPILVDLSLSKCKALYKHVSNLRDVFPKLLPKLRVKNDVKVVYIIFGIVLTYFSIYMPDFMNVAGIESTRISSIVSFGALNGMLFGPFWGSIVSATGFFLYEITSGKYMSMNAFSLASPLFIALSSIVAGLVVNREHKAAKTIFISLIVLWYMLDVGREAYSYPWYHLLVLGIFIYFERSILVKTVTSKIYIFASLFIASLMGVLSDHMAGSITYYLLYDLPADMYSSVVFVYPIERTILAFFPAFLVYVLVVIFKDILISSDTIEQDIEEKRSKELDTYLHEDVLKIMNENK</sequence>
<evidence type="ECO:0000313" key="3">
    <source>
        <dbReference type="Proteomes" id="UP000198535"/>
    </source>
</evidence>
<evidence type="ECO:0000313" key="2">
    <source>
        <dbReference type="EMBL" id="SFM42722.1"/>
    </source>
</evidence>
<feature type="transmembrane region" description="Helical" evidence="1">
    <location>
        <begin position="79"/>
        <end position="101"/>
    </location>
</feature>
<keyword evidence="1" id="KW-0812">Transmembrane</keyword>
<gene>
    <name evidence="2" type="ORF">SAMN04488696_1166</name>
</gene>
<feature type="transmembrane region" description="Helical" evidence="1">
    <location>
        <begin position="113"/>
        <end position="132"/>
    </location>
</feature>